<reference evidence="1 2" key="1">
    <citation type="submission" date="2017-12" db="EMBL/GenBank/DDBJ databases">
        <title>Comparative genomics of Botrytis spp.</title>
        <authorList>
            <person name="Valero-Jimenez C.A."/>
            <person name="Tapia P."/>
            <person name="Veloso J."/>
            <person name="Silva-Moreno E."/>
            <person name="Staats M."/>
            <person name="Valdes J.H."/>
            <person name="Van Kan J.A.L."/>
        </authorList>
    </citation>
    <scope>NUCLEOTIDE SEQUENCE [LARGE SCALE GENOMIC DNA]</scope>
    <source>
        <strain evidence="1 2">MUCL11595</strain>
    </source>
</reference>
<protein>
    <submittedName>
        <fullName evidence="1">Uncharacterized protein</fullName>
    </submittedName>
</protein>
<dbReference type="EMBL" id="PQXN01000198">
    <property type="protein sequence ID" value="TGO49851.1"/>
    <property type="molecule type" value="Genomic_DNA"/>
</dbReference>
<dbReference type="OrthoDB" id="10439284at2759"/>
<dbReference type="Proteomes" id="UP000297527">
    <property type="component" value="Unassembled WGS sequence"/>
</dbReference>
<name>A0A4Z1HMH3_9HELO</name>
<sequence>MGVRSSRGSNFPWASNIYLQISSTSFAYFVLQLRGINPTSNGSSRVAILAVTSVLVTPKMDGIPGGQALSFKTSGFGTPMKMVQIIHQACIKNSIGNEHAALPSRSFPFRVQSSLMAQVTFSARKMFLMEIEGKGISTGIGPPLNPRHAEILTSTDHDTVPSQVLSPKLQSAC</sequence>
<gene>
    <name evidence="1" type="ORF">BCON_0198g00070</name>
</gene>
<comment type="caution">
    <text evidence="1">The sequence shown here is derived from an EMBL/GenBank/DDBJ whole genome shotgun (WGS) entry which is preliminary data.</text>
</comment>
<keyword evidence="2" id="KW-1185">Reference proteome</keyword>
<accession>A0A4Z1HMH3</accession>
<evidence type="ECO:0000313" key="2">
    <source>
        <dbReference type="Proteomes" id="UP000297527"/>
    </source>
</evidence>
<evidence type="ECO:0000313" key="1">
    <source>
        <dbReference type="EMBL" id="TGO49851.1"/>
    </source>
</evidence>
<organism evidence="1 2">
    <name type="scientific">Botryotinia convoluta</name>
    <dbReference type="NCBI Taxonomy" id="54673"/>
    <lineage>
        <taxon>Eukaryota</taxon>
        <taxon>Fungi</taxon>
        <taxon>Dikarya</taxon>
        <taxon>Ascomycota</taxon>
        <taxon>Pezizomycotina</taxon>
        <taxon>Leotiomycetes</taxon>
        <taxon>Helotiales</taxon>
        <taxon>Sclerotiniaceae</taxon>
        <taxon>Botryotinia</taxon>
    </lineage>
</organism>
<dbReference type="AlphaFoldDB" id="A0A4Z1HMH3"/>
<proteinExistence type="predicted"/>